<dbReference type="GO" id="GO:0030246">
    <property type="term" value="F:carbohydrate binding"/>
    <property type="evidence" value="ECO:0007669"/>
    <property type="project" value="UniProtKB-UniRule"/>
</dbReference>
<gene>
    <name evidence="5" type="ORF">SVUK_LOCUS4031</name>
</gene>
<dbReference type="GO" id="GO:0016936">
    <property type="term" value="F:galactoside binding"/>
    <property type="evidence" value="ECO:0007669"/>
    <property type="project" value="TreeGrafter"/>
</dbReference>
<reference evidence="5 6" key="1">
    <citation type="submission" date="2018-11" db="EMBL/GenBank/DDBJ databases">
        <authorList>
            <consortium name="Pathogen Informatics"/>
        </authorList>
    </citation>
    <scope>NUCLEOTIDE SEQUENCE [LARGE SCALE GENOMIC DNA]</scope>
</reference>
<dbReference type="InterPro" id="IPR001079">
    <property type="entry name" value="Galectin_CRD"/>
</dbReference>
<dbReference type="InterPro" id="IPR044156">
    <property type="entry name" value="Galectin-like"/>
</dbReference>
<dbReference type="Gene3D" id="2.60.120.200">
    <property type="match status" value="1"/>
</dbReference>
<dbReference type="PROSITE" id="PS51304">
    <property type="entry name" value="GALECTIN"/>
    <property type="match status" value="1"/>
</dbReference>
<dbReference type="SMART" id="SM00276">
    <property type="entry name" value="GLECT"/>
    <property type="match status" value="1"/>
</dbReference>
<sequence>SKEEVLSRFCCAELGFWYISLLLWGDVETGWLWIIILLMRGWCKRDTNTIPFSWELPKELNGFISPQSVRFTLTPFMSAKRFACNLRSGEEWLFHFRVDFRNSNEKHSKDAVIRNSTRKGKWLDEERTISHFPFSKGLTCDILFTAYGSTVAVDVDGVHFVKFKYRVGDDPSLIDKITVQGDCILQRFVHRTYV</sequence>
<name>A0A3P7IMI9_STRVU</name>
<dbReference type="EMBL" id="UYYB01010866">
    <property type="protein sequence ID" value="VDM69033.1"/>
    <property type="molecule type" value="Genomic_DNA"/>
</dbReference>
<evidence type="ECO:0000256" key="3">
    <source>
        <dbReference type="SAM" id="Phobius"/>
    </source>
</evidence>
<keyword evidence="3" id="KW-1133">Transmembrane helix</keyword>
<evidence type="ECO:0000256" key="2">
    <source>
        <dbReference type="RuleBase" id="RU102079"/>
    </source>
</evidence>
<keyword evidence="3" id="KW-0472">Membrane</keyword>
<keyword evidence="3" id="KW-0812">Transmembrane</keyword>
<dbReference type="Proteomes" id="UP000270094">
    <property type="component" value="Unassembled WGS sequence"/>
</dbReference>
<evidence type="ECO:0000313" key="6">
    <source>
        <dbReference type="Proteomes" id="UP000270094"/>
    </source>
</evidence>
<dbReference type="InterPro" id="IPR013320">
    <property type="entry name" value="ConA-like_dom_sf"/>
</dbReference>
<evidence type="ECO:0000313" key="5">
    <source>
        <dbReference type="EMBL" id="VDM69033.1"/>
    </source>
</evidence>
<keyword evidence="6" id="KW-1185">Reference proteome</keyword>
<dbReference type="SUPFAM" id="SSF49899">
    <property type="entry name" value="Concanavalin A-like lectins/glucanases"/>
    <property type="match status" value="1"/>
</dbReference>
<evidence type="ECO:0000256" key="1">
    <source>
        <dbReference type="ARBA" id="ARBA00022734"/>
    </source>
</evidence>
<organism evidence="5 6">
    <name type="scientific">Strongylus vulgaris</name>
    <name type="common">Blood worm</name>
    <dbReference type="NCBI Taxonomy" id="40348"/>
    <lineage>
        <taxon>Eukaryota</taxon>
        <taxon>Metazoa</taxon>
        <taxon>Ecdysozoa</taxon>
        <taxon>Nematoda</taxon>
        <taxon>Chromadorea</taxon>
        <taxon>Rhabditida</taxon>
        <taxon>Rhabditina</taxon>
        <taxon>Rhabditomorpha</taxon>
        <taxon>Strongyloidea</taxon>
        <taxon>Strongylidae</taxon>
        <taxon>Strongylus</taxon>
    </lineage>
</organism>
<proteinExistence type="predicted"/>
<dbReference type="SMART" id="SM00908">
    <property type="entry name" value="Gal-bind_lectin"/>
    <property type="match status" value="1"/>
</dbReference>
<dbReference type="Pfam" id="PF00337">
    <property type="entry name" value="Gal-bind_lectin"/>
    <property type="match status" value="1"/>
</dbReference>
<evidence type="ECO:0000259" key="4">
    <source>
        <dbReference type="PROSITE" id="PS51304"/>
    </source>
</evidence>
<feature type="non-terminal residue" evidence="5">
    <location>
        <position position="1"/>
    </location>
</feature>
<feature type="transmembrane region" description="Helical" evidence="3">
    <location>
        <begin position="16"/>
        <end position="38"/>
    </location>
</feature>
<accession>A0A3P7IMI9</accession>
<feature type="domain" description="Galectin" evidence="4">
    <location>
        <begin position="55"/>
        <end position="191"/>
    </location>
</feature>
<dbReference type="CDD" id="cd00070">
    <property type="entry name" value="GLECT"/>
    <property type="match status" value="1"/>
</dbReference>
<protein>
    <recommendedName>
        <fullName evidence="2">Galectin</fullName>
    </recommendedName>
</protein>
<dbReference type="AlphaFoldDB" id="A0A3P7IMI9"/>
<dbReference type="OrthoDB" id="6251307at2759"/>
<keyword evidence="1 2" id="KW-0430">Lectin</keyword>
<dbReference type="PANTHER" id="PTHR11346:SF171">
    <property type="entry name" value="GALECTIN"/>
    <property type="match status" value="1"/>
</dbReference>
<dbReference type="PANTHER" id="PTHR11346">
    <property type="entry name" value="GALECTIN"/>
    <property type="match status" value="1"/>
</dbReference>